<proteinExistence type="predicted"/>
<accession>A0AC35U930</accession>
<evidence type="ECO:0000313" key="2">
    <source>
        <dbReference type="WBParaSite" id="RSKR_0000881000.1"/>
    </source>
</evidence>
<organism evidence="1 2">
    <name type="scientific">Rhabditophanes sp. KR3021</name>
    <dbReference type="NCBI Taxonomy" id="114890"/>
    <lineage>
        <taxon>Eukaryota</taxon>
        <taxon>Metazoa</taxon>
        <taxon>Ecdysozoa</taxon>
        <taxon>Nematoda</taxon>
        <taxon>Chromadorea</taxon>
        <taxon>Rhabditida</taxon>
        <taxon>Tylenchina</taxon>
        <taxon>Panagrolaimomorpha</taxon>
        <taxon>Strongyloidoidea</taxon>
        <taxon>Alloionematidae</taxon>
        <taxon>Rhabditophanes</taxon>
    </lineage>
</organism>
<name>A0AC35U930_9BILA</name>
<sequence length="884" mass="98769">MIGVSAVLFILPLLAHATTTLNGTFYKCIIKETDGKVVSTWCSNKNLADVPCNKHSCFPGSVCINDGLGYLCECSSGRIGNHCEFANPCYGDSNPCQNNSTCLVNETTGVSECVCGNLFAGKFCHQNINTCDAVGKELCYYGKCLNSNDSFECICDTGYEGQFCNTKKEHFKDYYATTDLEYGNNLFYRDCVDPLYCSTTANNGECRNLCNNEACMFDGNDCSNQKGSSDWNHHCKEQSSNGVCDQLCNTAEFLFDGGDCTDKKSLLNNYLVFNVSDYDKYDMTLKSTLVELSLKLRSVLNYKYDKLGNARIYCTDSNNLEHYDLENCTAHSLNIFVEAEVDIEPCLKAYNRLECFTEIRNVASFIDLADTDFRYQSQALPRIKTVIGYNIEYPTFDCYIWSVVGICCLCLLIIGGVVNKRVNYKSKKIRIGNTYNLFGETFGSSKTLFTNSDAPTAFNIEVEYPKKLTRIETPAVPSLHNYCRSQYYLESYFDPAIHNVNEVEYKTKNYPIHSCFEGSPPLDERTMLHKINFLCQKGAFIDATDDKGETALTLGTMFGLTNVVKMLLQLGSNVNSRNNQGLSSLMIAANSGNVEIIKILLSSPNLKVDDYDIFGRSALVNCIIADPVNVEVVVDMLLNCNIDINISGNGKSKYYTGMTALHYACEMNMPGIVSKLVKRGAKVDFTNVQNKTALMMSAELGHFEIVKLLLNSKANKNIENLYNCKASDLCRTDFPSISQYIDNCKNKRSRPNESNEGTKKAKMEYLLPRPNTESCTMSQTNIGPYYYTMPKNAVTSSNNYEQSTKKVHPQLYQTFIASPSAQIYNSSNQGYSLNDQTYNTSGYSSDLTNNFNSSYPSNQANTLNSFYSTDQLLVSGSKHLINQV</sequence>
<dbReference type="WBParaSite" id="RSKR_0000881000.1">
    <property type="protein sequence ID" value="RSKR_0000881000.1"/>
    <property type="gene ID" value="RSKR_0000881000"/>
</dbReference>
<reference evidence="2" key="1">
    <citation type="submission" date="2016-11" db="UniProtKB">
        <authorList>
            <consortium name="WormBaseParasite"/>
        </authorList>
    </citation>
    <scope>IDENTIFICATION</scope>
    <source>
        <strain evidence="2">KR3021</strain>
    </source>
</reference>
<protein>
    <submittedName>
        <fullName evidence="2">ANK_REP_REGION domain-containing protein</fullName>
    </submittedName>
</protein>
<dbReference type="Proteomes" id="UP000095286">
    <property type="component" value="Unplaced"/>
</dbReference>
<evidence type="ECO:0000313" key="1">
    <source>
        <dbReference type="Proteomes" id="UP000095286"/>
    </source>
</evidence>